<evidence type="ECO:0000313" key="1">
    <source>
        <dbReference type="EMBL" id="MPM68099.1"/>
    </source>
</evidence>
<dbReference type="PANTHER" id="PTHR10099:SF1">
    <property type="entry name" value="PHOSPHORIBOSYLFORMYLGLYCINAMIDINE SYNTHASE"/>
    <property type="match status" value="1"/>
</dbReference>
<keyword evidence="1" id="KW-0436">Ligase</keyword>
<gene>
    <name evidence="1" type="primary">purQ_16</name>
    <name evidence="1" type="ORF">SDC9_115030</name>
</gene>
<reference evidence="1" key="1">
    <citation type="submission" date="2019-08" db="EMBL/GenBank/DDBJ databases">
        <authorList>
            <person name="Kucharzyk K."/>
            <person name="Murdoch R.W."/>
            <person name="Higgins S."/>
            <person name="Loffler F."/>
        </authorList>
    </citation>
    <scope>NUCLEOTIDE SEQUENCE</scope>
</reference>
<name>A0A645BRP7_9ZZZZ</name>
<dbReference type="AlphaFoldDB" id="A0A645BRP7"/>
<dbReference type="EC" id="6.3.5.3" evidence="1"/>
<dbReference type="EMBL" id="VSSQ01022059">
    <property type="protein sequence ID" value="MPM68099.1"/>
    <property type="molecule type" value="Genomic_DNA"/>
</dbReference>
<dbReference type="Pfam" id="PF13507">
    <property type="entry name" value="GATase_5"/>
    <property type="match status" value="1"/>
</dbReference>
<accession>A0A645BRP7</accession>
<dbReference type="GO" id="GO:0004642">
    <property type="term" value="F:phosphoribosylformylglycinamidine synthase activity"/>
    <property type="evidence" value="ECO:0007669"/>
    <property type="project" value="UniProtKB-EC"/>
</dbReference>
<comment type="caution">
    <text evidence="1">The sequence shown here is derived from an EMBL/GenBank/DDBJ whole genome shotgun (WGS) entry which is preliminary data.</text>
</comment>
<dbReference type="SUPFAM" id="SSF52317">
    <property type="entry name" value="Class I glutamine amidotransferase-like"/>
    <property type="match status" value="1"/>
</dbReference>
<dbReference type="InterPro" id="IPR029062">
    <property type="entry name" value="Class_I_gatase-like"/>
</dbReference>
<dbReference type="Gene3D" id="3.40.50.880">
    <property type="match status" value="1"/>
</dbReference>
<dbReference type="PANTHER" id="PTHR10099">
    <property type="entry name" value="PHOSPHORIBOSYLFORMYLGLYCINAMIDINE SYNTHASE"/>
    <property type="match status" value="1"/>
</dbReference>
<organism evidence="1">
    <name type="scientific">bioreactor metagenome</name>
    <dbReference type="NCBI Taxonomy" id="1076179"/>
    <lineage>
        <taxon>unclassified sequences</taxon>
        <taxon>metagenomes</taxon>
        <taxon>ecological metagenomes</taxon>
    </lineage>
</organism>
<dbReference type="GO" id="GO:0005737">
    <property type="term" value="C:cytoplasm"/>
    <property type="evidence" value="ECO:0007669"/>
    <property type="project" value="TreeGrafter"/>
</dbReference>
<dbReference type="SMART" id="SM01211">
    <property type="entry name" value="GATase_5"/>
    <property type="match status" value="1"/>
</dbReference>
<dbReference type="GO" id="GO:0006164">
    <property type="term" value="P:purine nucleotide biosynthetic process"/>
    <property type="evidence" value="ECO:0007669"/>
    <property type="project" value="TreeGrafter"/>
</dbReference>
<proteinExistence type="predicted"/>
<protein>
    <submittedName>
        <fullName evidence="1">Phosphoribosylformylglycinamidine synthase subunit PurQ</fullName>
        <ecNumber evidence="1">6.3.5.3</ecNumber>
    </submittedName>
</protein>
<sequence>MAELETKIKKSQIIAVPGGFSAGDEPDGSGKFMAAVFRNPKVRDAVHELLRNRDGLMIGICNGFQALIKTGLLPFGEIGVMTEESATLTNNAIGRHESKMVRTRVASVLSPWLSSCKVDEIYAIPISHGEGRLVATPALLAQLEAAGQIATQYVDLNDEVTMDIDFAPNSSICAIEGITSPDGRVFGKMCHCERIAKNTMRNIPGVVEQPVFAGGVGYFK</sequence>